<dbReference type="InterPro" id="IPR001296">
    <property type="entry name" value="Glyco_trans_1"/>
</dbReference>
<proteinExistence type="predicted"/>
<dbReference type="InterPro" id="IPR028098">
    <property type="entry name" value="Glyco_trans_4-like_N"/>
</dbReference>
<dbReference type="PANTHER" id="PTHR45947:SF3">
    <property type="entry name" value="SULFOQUINOVOSYL TRANSFERASE SQD2"/>
    <property type="match status" value="1"/>
</dbReference>
<dbReference type="InterPro" id="IPR050194">
    <property type="entry name" value="Glycosyltransferase_grp1"/>
</dbReference>
<dbReference type="PANTHER" id="PTHR45947">
    <property type="entry name" value="SULFOQUINOVOSYL TRANSFERASE SQD2"/>
    <property type="match status" value="1"/>
</dbReference>
<feature type="domain" description="Glycosyltransferase subfamily 4-like N-terminal" evidence="2">
    <location>
        <begin position="28"/>
        <end position="205"/>
    </location>
</feature>
<evidence type="ECO:0000259" key="2">
    <source>
        <dbReference type="Pfam" id="PF13439"/>
    </source>
</evidence>
<keyword evidence="4" id="KW-1185">Reference proteome</keyword>
<dbReference type="Proteomes" id="UP001501727">
    <property type="component" value="Unassembled WGS sequence"/>
</dbReference>
<evidence type="ECO:0000313" key="3">
    <source>
        <dbReference type="EMBL" id="GAA3915934.1"/>
    </source>
</evidence>
<dbReference type="RefSeq" id="WP_344758482.1">
    <property type="nucleotide sequence ID" value="NZ_BAAAZU010000003.1"/>
</dbReference>
<organism evidence="3 4">
    <name type="scientific">Luteimonas lutimaris</name>
    <dbReference type="NCBI Taxonomy" id="698645"/>
    <lineage>
        <taxon>Bacteria</taxon>
        <taxon>Pseudomonadati</taxon>
        <taxon>Pseudomonadota</taxon>
        <taxon>Gammaproteobacteria</taxon>
        <taxon>Lysobacterales</taxon>
        <taxon>Lysobacteraceae</taxon>
        <taxon>Luteimonas</taxon>
    </lineage>
</organism>
<dbReference type="SUPFAM" id="SSF53756">
    <property type="entry name" value="UDP-Glycosyltransferase/glycogen phosphorylase"/>
    <property type="match status" value="1"/>
</dbReference>
<comment type="caution">
    <text evidence="3">The sequence shown here is derived from an EMBL/GenBank/DDBJ whole genome shotgun (WGS) entry which is preliminary data.</text>
</comment>
<evidence type="ECO:0000259" key="1">
    <source>
        <dbReference type="Pfam" id="PF00534"/>
    </source>
</evidence>
<protein>
    <submittedName>
        <fullName evidence="3">Glycosyltransferase</fullName>
    </submittedName>
</protein>
<feature type="domain" description="Glycosyl transferase family 1" evidence="1">
    <location>
        <begin position="218"/>
        <end position="370"/>
    </location>
</feature>
<dbReference type="Pfam" id="PF00534">
    <property type="entry name" value="Glycos_transf_1"/>
    <property type="match status" value="1"/>
</dbReference>
<accession>A0ABP7M775</accession>
<sequence>MTRAARPVLLVLASTYPRWKHDHEPGFVHELAKRLTDHFRVLALVPHSPGSPMRETLDGVEVVRYRYAPERFEVLVNDGGIVTNLHRSKWKLLLVPTFVLSQAWQAWRLIRAENVDLIHAHWLLPQGLIAAMLHILPGRSVPFVVTSHGADLYALRGAMLDKLKRFVLRRASAATVVSGAMRERMRSMDVDVANVSVQPMGVDMEEQFTLGMHGERSQREILFVGRLVEKKGLRYLLRAMPHVLQQLPDATLTIAGFGPDEVELKAGAQALGIAESVHFLGAVPQSDLPELYRRAALFVAPFVRAASGDEEGLGLVLVEAIGCGCPVVVGDVQAMDELMGSEFRDLRINPRDTVQLASRIVEVLSNPDSARGRLEALREKIVARFDWREVTSRYRGLLTGVSCEVRK</sequence>
<dbReference type="EMBL" id="BAAAZU010000003">
    <property type="protein sequence ID" value="GAA3915934.1"/>
    <property type="molecule type" value="Genomic_DNA"/>
</dbReference>
<evidence type="ECO:0000313" key="4">
    <source>
        <dbReference type="Proteomes" id="UP001501727"/>
    </source>
</evidence>
<dbReference type="Gene3D" id="3.40.50.2000">
    <property type="entry name" value="Glycogen Phosphorylase B"/>
    <property type="match status" value="2"/>
</dbReference>
<name>A0ABP7M775_9GAMM</name>
<dbReference type="Pfam" id="PF13439">
    <property type="entry name" value="Glyco_transf_4"/>
    <property type="match status" value="1"/>
</dbReference>
<gene>
    <name evidence="3" type="ORF">GCM10022229_06350</name>
</gene>
<reference evidence="4" key="1">
    <citation type="journal article" date="2019" name="Int. J. Syst. Evol. Microbiol.">
        <title>The Global Catalogue of Microorganisms (GCM) 10K type strain sequencing project: providing services to taxonomists for standard genome sequencing and annotation.</title>
        <authorList>
            <consortium name="The Broad Institute Genomics Platform"/>
            <consortium name="The Broad Institute Genome Sequencing Center for Infectious Disease"/>
            <person name="Wu L."/>
            <person name="Ma J."/>
        </authorList>
    </citation>
    <scope>NUCLEOTIDE SEQUENCE [LARGE SCALE GENOMIC DNA]</scope>
    <source>
        <strain evidence="4">JCM 16916</strain>
    </source>
</reference>